<dbReference type="Pfam" id="PF20167">
    <property type="entry name" value="Transposase_32"/>
    <property type="match status" value="1"/>
</dbReference>
<protein>
    <recommendedName>
        <fullName evidence="1">Putative plant transposon protein domain-containing protein</fullName>
    </recommendedName>
</protein>
<name>A0AA87Z155_FICCA</name>
<feature type="domain" description="Putative plant transposon protein" evidence="1">
    <location>
        <begin position="67"/>
        <end position="156"/>
    </location>
</feature>
<evidence type="ECO:0000313" key="3">
    <source>
        <dbReference type="Proteomes" id="UP001187192"/>
    </source>
</evidence>
<dbReference type="InterPro" id="IPR046796">
    <property type="entry name" value="Transposase_32_dom"/>
</dbReference>
<keyword evidence="3" id="KW-1185">Reference proteome</keyword>
<dbReference type="EMBL" id="BTGU01003172">
    <property type="protein sequence ID" value="GMN27929.1"/>
    <property type="molecule type" value="Genomic_DNA"/>
</dbReference>
<dbReference type="Proteomes" id="UP001187192">
    <property type="component" value="Unassembled WGS sequence"/>
</dbReference>
<comment type="caution">
    <text evidence="2">The sequence shown here is derived from an EMBL/GenBank/DDBJ whole genome shotgun (WGS) entry which is preliminary data.</text>
</comment>
<proteinExistence type="predicted"/>
<evidence type="ECO:0000313" key="2">
    <source>
        <dbReference type="EMBL" id="GMN27929.1"/>
    </source>
</evidence>
<reference evidence="2" key="1">
    <citation type="submission" date="2023-07" db="EMBL/GenBank/DDBJ databases">
        <title>draft genome sequence of fig (Ficus carica).</title>
        <authorList>
            <person name="Takahashi T."/>
            <person name="Nishimura K."/>
        </authorList>
    </citation>
    <scope>NUCLEOTIDE SEQUENCE</scope>
</reference>
<sequence>MPQKHGKGKASSSDSSSLRLVDKKFVNEAAKVKFGKFMEKNKSVIVERGLRPPEFDIEGDIANNIVQRQWQNLTDMQDQAVTTVVSEFYANGYYQRDNDKVCVRGTMVSFAPDVINRYFDIGTIEDDEYATFLEEGGDYDPIVREMCIPGTEWTSREDDSDVAHYFPEN</sequence>
<evidence type="ECO:0000259" key="1">
    <source>
        <dbReference type="Pfam" id="PF20167"/>
    </source>
</evidence>
<gene>
    <name evidence="2" type="ORF">TIFTF001_044175</name>
</gene>
<organism evidence="2 3">
    <name type="scientific">Ficus carica</name>
    <name type="common">Common fig</name>
    <dbReference type="NCBI Taxonomy" id="3494"/>
    <lineage>
        <taxon>Eukaryota</taxon>
        <taxon>Viridiplantae</taxon>
        <taxon>Streptophyta</taxon>
        <taxon>Embryophyta</taxon>
        <taxon>Tracheophyta</taxon>
        <taxon>Spermatophyta</taxon>
        <taxon>Magnoliopsida</taxon>
        <taxon>eudicotyledons</taxon>
        <taxon>Gunneridae</taxon>
        <taxon>Pentapetalae</taxon>
        <taxon>rosids</taxon>
        <taxon>fabids</taxon>
        <taxon>Rosales</taxon>
        <taxon>Moraceae</taxon>
        <taxon>Ficeae</taxon>
        <taxon>Ficus</taxon>
    </lineage>
</organism>
<dbReference type="AlphaFoldDB" id="A0AA87Z155"/>
<accession>A0AA87Z155</accession>